<organism evidence="7 8">
    <name type="scientific">Candidatus Kaiserbacteria bacterium CG10_big_fil_rev_8_21_14_0_10_43_70</name>
    <dbReference type="NCBI Taxonomy" id="1974605"/>
    <lineage>
        <taxon>Bacteria</taxon>
        <taxon>Candidatus Kaiseribacteriota</taxon>
    </lineage>
</organism>
<dbReference type="PROSITE" id="PS51128">
    <property type="entry name" value="ZF_DKSA_2"/>
    <property type="match status" value="1"/>
</dbReference>
<keyword evidence="1" id="KW-0479">Metal-binding</keyword>
<dbReference type="InterPro" id="IPR000962">
    <property type="entry name" value="Znf_DskA_TraR"/>
</dbReference>
<feature type="coiled-coil region" evidence="5">
    <location>
        <begin position="3"/>
        <end position="30"/>
    </location>
</feature>
<evidence type="ECO:0000259" key="6">
    <source>
        <dbReference type="Pfam" id="PF01258"/>
    </source>
</evidence>
<dbReference type="SUPFAM" id="SSF57716">
    <property type="entry name" value="Glucocorticoid receptor-like (DNA-binding domain)"/>
    <property type="match status" value="1"/>
</dbReference>
<keyword evidence="5" id="KW-0175">Coiled coil</keyword>
<comment type="caution">
    <text evidence="7">The sequence shown here is derived from an EMBL/GenBank/DDBJ whole genome shotgun (WGS) entry which is preliminary data.</text>
</comment>
<gene>
    <name evidence="7" type="ORF">COU13_01160</name>
</gene>
<keyword evidence="2" id="KW-0863">Zinc-finger</keyword>
<dbReference type="Pfam" id="PF01258">
    <property type="entry name" value="zf-dskA_traR"/>
    <property type="match status" value="1"/>
</dbReference>
<dbReference type="PANTHER" id="PTHR33823">
    <property type="entry name" value="RNA POLYMERASE-BINDING TRANSCRIPTION FACTOR DKSA-RELATED"/>
    <property type="match status" value="1"/>
</dbReference>
<evidence type="ECO:0000313" key="8">
    <source>
        <dbReference type="Proteomes" id="UP000230706"/>
    </source>
</evidence>
<dbReference type="Gene3D" id="1.20.120.910">
    <property type="entry name" value="DksA, coiled-coil domain"/>
    <property type="match status" value="1"/>
</dbReference>
<dbReference type="EMBL" id="PFBF01000025">
    <property type="protein sequence ID" value="PIR86394.1"/>
    <property type="molecule type" value="Genomic_DNA"/>
</dbReference>
<name>A0A2H0UJ20_9BACT</name>
<evidence type="ECO:0000313" key="7">
    <source>
        <dbReference type="EMBL" id="PIR86394.1"/>
    </source>
</evidence>
<evidence type="ECO:0000256" key="4">
    <source>
        <dbReference type="PROSITE-ProRule" id="PRU00510"/>
    </source>
</evidence>
<evidence type="ECO:0000256" key="3">
    <source>
        <dbReference type="ARBA" id="ARBA00022833"/>
    </source>
</evidence>
<reference evidence="8" key="1">
    <citation type="submission" date="2017-09" db="EMBL/GenBank/DDBJ databases">
        <title>Depth-based differentiation of microbial function through sediment-hosted aquifers and enrichment of novel symbionts in the deep terrestrial subsurface.</title>
        <authorList>
            <person name="Probst A.J."/>
            <person name="Ladd B."/>
            <person name="Jarett J.K."/>
            <person name="Geller-Mcgrath D.E."/>
            <person name="Sieber C.M.K."/>
            <person name="Emerson J.B."/>
            <person name="Anantharaman K."/>
            <person name="Thomas B.C."/>
            <person name="Malmstrom R."/>
            <person name="Stieglmeier M."/>
            <person name="Klingl A."/>
            <person name="Woyke T."/>
            <person name="Ryan C.M."/>
            <person name="Banfield J.F."/>
        </authorList>
    </citation>
    <scope>NUCLEOTIDE SEQUENCE [LARGE SCALE GENOMIC DNA]</scope>
</reference>
<dbReference type="InterPro" id="IPR037187">
    <property type="entry name" value="DnaK_N"/>
</dbReference>
<dbReference type="AlphaFoldDB" id="A0A2H0UJ20"/>
<protein>
    <recommendedName>
        <fullName evidence="6">Zinc finger DksA/TraR C4-type domain-containing protein</fullName>
    </recommendedName>
</protein>
<dbReference type="PANTHER" id="PTHR33823:SF4">
    <property type="entry name" value="GENERAL STRESS PROTEIN 16O"/>
    <property type="match status" value="1"/>
</dbReference>
<evidence type="ECO:0000256" key="5">
    <source>
        <dbReference type="SAM" id="Coils"/>
    </source>
</evidence>
<feature type="domain" description="Zinc finger DksA/TraR C4-type" evidence="6">
    <location>
        <begin position="87"/>
        <end position="115"/>
    </location>
</feature>
<feature type="zinc finger region" description="dksA C4-type" evidence="4">
    <location>
        <begin position="92"/>
        <end position="116"/>
    </location>
</feature>
<proteinExistence type="predicted"/>
<keyword evidence="3" id="KW-0862">Zinc</keyword>
<accession>A0A2H0UJ20</accession>
<sequence>MAEINIEKMKERLLAEKAELEGELARHGHKGRGGDWTGASDDYGAVSADKNEVADQIEDLVTSIPLVEGLENHYNDVLVALDKIEKGTYGVCEVGGKKIPAERLEANPSARTCVNHTS</sequence>
<evidence type="ECO:0000256" key="2">
    <source>
        <dbReference type="ARBA" id="ARBA00022771"/>
    </source>
</evidence>
<dbReference type="Proteomes" id="UP000230706">
    <property type="component" value="Unassembled WGS sequence"/>
</dbReference>
<dbReference type="GO" id="GO:0008270">
    <property type="term" value="F:zinc ion binding"/>
    <property type="evidence" value="ECO:0007669"/>
    <property type="project" value="UniProtKB-KW"/>
</dbReference>
<dbReference type="SUPFAM" id="SSF109635">
    <property type="entry name" value="DnaK suppressor protein DksA, alpha-hairpin domain"/>
    <property type="match status" value="1"/>
</dbReference>
<evidence type="ECO:0000256" key="1">
    <source>
        <dbReference type="ARBA" id="ARBA00022723"/>
    </source>
</evidence>